<dbReference type="Gene3D" id="1.20.120.450">
    <property type="entry name" value="dinb family like domain"/>
    <property type="match status" value="1"/>
</dbReference>
<dbReference type="RefSeq" id="WP_188675519.1">
    <property type="nucleotide sequence ID" value="NZ_BMGP01000002.1"/>
</dbReference>
<comment type="caution">
    <text evidence="1">The sequence shown here is derived from an EMBL/GenBank/DDBJ whole genome shotgun (WGS) entry which is preliminary data.</text>
</comment>
<dbReference type="Proteomes" id="UP000598775">
    <property type="component" value="Unassembled WGS sequence"/>
</dbReference>
<reference evidence="1 2" key="1">
    <citation type="journal article" date="2014" name="Int. J. Syst. Evol. Microbiol.">
        <title>Complete genome sequence of Corynebacterium casei LMG S-19264T (=DSM 44701T), isolated from a smear-ripened cheese.</title>
        <authorList>
            <consortium name="US DOE Joint Genome Institute (JGI-PGF)"/>
            <person name="Walter F."/>
            <person name="Albersmeier A."/>
            <person name="Kalinowski J."/>
            <person name="Ruckert C."/>
        </authorList>
    </citation>
    <scope>NUCLEOTIDE SEQUENCE [LARGE SCALE GENOMIC DNA]</scope>
    <source>
        <strain evidence="1 2">CGMCC 1.12976</strain>
    </source>
</reference>
<dbReference type="SUPFAM" id="SSF109854">
    <property type="entry name" value="DinB/YfiT-like putative metalloenzymes"/>
    <property type="match status" value="1"/>
</dbReference>
<dbReference type="EMBL" id="BMGP01000002">
    <property type="protein sequence ID" value="GGF20855.1"/>
    <property type="molecule type" value="Genomic_DNA"/>
</dbReference>
<evidence type="ECO:0000313" key="2">
    <source>
        <dbReference type="Proteomes" id="UP000598775"/>
    </source>
</evidence>
<proteinExistence type="predicted"/>
<protein>
    <recommendedName>
        <fullName evidence="3">DinB-like domain-containing protein</fullName>
    </recommendedName>
</protein>
<gene>
    <name evidence="1" type="ORF">GCM10011399_13110</name>
</gene>
<evidence type="ECO:0000313" key="1">
    <source>
        <dbReference type="EMBL" id="GGF20855.1"/>
    </source>
</evidence>
<name>A0A917B6B3_9MICO</name>
<evidence type="ECO:0008006" key="3">
    <source>
        <dbReference type="Google" id="ProtNLM"/>
    </source>
</evidence>
<dbReference type="InterPro" id="IPR034660">
    <property type="entry name" value="DinB/YfiT-like"/>
</dbReference>
<keyword evidence="2" id="KW-1185">Reference proteome</keyword>
<sequence length="187" mass="20662">MHVSDYLVAELDDTVNRLRSQILDIVPLDQQLGRLPGANSVTWITFHVARHAALALSVVNETAGILDPRLDAFDARATRGGSGLHEVQQPFTDTLDSAAVNAFAFSVFADVRSYLETLTDEALDALPDVETALDAAGVEHDTFDWLYRMWADQPIAFLVRWPLTGHLTHHVGELTGLRNQMGLSPFR</sequence>
<organism evidence="1 2">
    <name type="scientific">Subtercola lobariae</name>
    <dbReference type="NCBI Taxonomy" id="1588641"/>
    <lineage>
        <taxon>Bacteria</taxon>
        <taxon>Bacillati</taxon>
        <taxon>Actinomycetota</taxon>
        <taxon>Actinomycetes</taxon>
        <taxon>Micrococcales</taxon>
        <taxon>Microbacteriaceae</taxon>
        <taxon>Subtercola</taxon>
    </lineage>
</organism>
<accession>A0A917B6B3</accession>
<dbReference type="AlphaFoldDB" id="A0A917B6B3"/>